<dbReference type="InterPro" id="IPR050177">
    <property type="entry name" value="Lipid_A_modif_metabolic_enz"/>
</dbReference>
<keyword evidence="1" id="KW-0129">CBS domain</keyword>
<dbReference type="Proteomes" id="UP000577419">
    <property type="component" value="Unassembled WGS sequence"/>
</dbReference>
<dbReference type="Pfam" id="PF01370">
    <property type="entry name" value="Epimerase"/>
    <property type="match status" value="1"/>
</dbReference>
<protein>
    <submittedName>
        <fullName evidence="3">NAD-dependent epimerase/dehydratase family protein</fullName>
    </submittedName>
</protein>
<accession>A0A7J4J079</accession>
<reference evidence="4" key="1">
    <citation type="journal article" date="2020" name="bioRxiv">
        <title>A rank-normalized archaeal taxonomy based on genome phylogeny resolves widespread incomplete and uneven classifications.</title>
        <authorList>
            <person name="Rinke C."/>
            <person name="Chuvochina M."/>
            <person name="Mussig A.J."/>
            <person name="Chaumeil P.-A."/>
            <person name="Waite D.W."/>
            <person name="Whitman W.B."/>
            <person name="Parks D.H."/>
            <person name="Hugenholtz P."/>
        </authorList>
    </citation>
    <scope>NUCLEOTIDE SEQUENCE [LARGE SCALE GENOMIC DNA]</scope>
</reference>
<dbReference type="AlphaFoldDB" id="A0A7J4J079"/>
<evidence type="ECO:0000256" key="1">
    <source>
        <dbReference type="PROSITE-ProRule" id="PRU00703"/>
    </source>
</evidence>
<evidence type="ECO:0000313" key="3">
    <source>
        <dbReference type="EMBL" id="HIH08636.1"/>
    </source>
</evidence>
<sequence length="469" mass="52435">MPEKRLEKFLVFPEDSIKETMRKVDLNGFGIALITNHEKKLLGIVTDGDIRRAILKGTDIGEKVEGIMNRNPVYAFEGASKRELLSLVRRHNVVEKIPILGKNLTVKDIAIFSNIEEGNPLYISMEKKTAPLVRKVLVIGGAGYLGSVLVRKLLEKGFFVRVLDNLTFGNDGIKELFSNNRFEFFEGDIRKIDDVVRAIIGMDAVVHLAAIVGDSASSIEPISTVETNYLATKLIAETCKHHQVNRLVFASSCSVYGANSYVADESTELNPVSLYARTKIKSEEGLLEMSDENFAPCILRMATLFGVSPRMRFDLVVNLLTAKALNEKEITIFGGNQFRPLVHVEDAAQAYIDCLRAPIEKIRGQVFNVGADSGNYRIIDLGRKIKELVPEAKLVVEKKEEGDIRTYKVSFEKISKELGFAARKTVDNGVKEIRAAFEEELFDDYSSEKYSVYSYLKKNVFGKRGASNE</sequence>
<organism evidence="3 4">
    <name type="scientific">Candidatus Iainarchaeum sp</name>
    <dbReference type="NCBI Taxonomy" id="3101447"/>
    <lineage>
        <taxon>Archaea</taxon>
        <taxon>Candidatus Iainarchaeota</taxon>
        <taxon>Candidatus Iainarchaeia</taxon>
        <taxon>Candidatus Iainarchaeales</taxon>
        <taxon>Candidatus Iainarchaeaceae</taxon>
        <taxon>Candidatus Iainarchaeum</taxon>
    </lineage>
</organism>
<dbReference type="SUPFAM" id="SSF51735">
    <property type="entry name" value="NAD(P)-binding Rossmann-fold domains"/>
    <property type="match status" value="1"/>
</dbReference>
<dbReference type="SUPFAM" id="SSF54631">
    <property type="entry name" value="CBS-domain pair"/>
    <property type="match status" value="1"/>
</dbReference>
<dbReference type="Pfam" id="PF00571">
    <property type="entry name" value="CBS"/>
    <property type="match status" value="1"/>
</dbReference>
<dbReference type="Gene3D" id="3.10.580.10">
    <property type="entry name" value="CBS-domain"/>
    <property type="match status" value="1"/>
</dbReference>
<evidence type="ECO:0000313" key="4">
    <source>
        <dbReference type="Proteomes" id="UP000577419"/>
    </source>
</evidence>
<dbReference type="InterPro" id="IPR036291">
    <property type="entry name" value="NAD(P)-bd_dom_sf"/>
</dbReference>
<dbReference type="InterPro" id="IPR001509">
    <property type="entry name" value="Epimerase_deHydtase"/>
</dbReference>
<name>A0A7J4J079_9ARCH</name>
<dbReference type="Gene3D" id="3.40.50.720">
    <property type="entry name" value="NAD(P)-binding Rossmann-like Domain"/>
    <property type="match status" value="1"/>
</dbReference>
<dbReference type="PROSITE" id="PS51371">
    <property type="entry name" value="CBS"/>
    <property type="match status" value="1"/>
</dbReference>
<dbReference type="InterPro" id="IPR046342">
    <property type="entry name" value="CBS_dom_sf"/>
</dbReference>
<proteinExistence type="predicted"/>
<comment type="caution">
    <text evidence="3">The sequence shown here is derived from an EMBL/GenBank/DDBJ whole genome shotgun (WGS) entry which is preliminary data.</text>
</comment>
<dbReference type="PANTHER" id="PTHR43245:SF23">
    <property type="entry name" value="NAD(P)-BINDING DOMAIN-CONTAINING PROTEIN"/>
    <property type="match status" value="1"/>
</dbReference>
<dbReference type="PANTHER" id="PTHR43245">
    <property type="entry name" value="BIFUNCTIONAL POLYMYXIN RESISTANCE PROTEIN ARNA"/>
    <property type="match status" value="1"/>
</dbReference>
<dbReference type="InterPro" id="IPR000644">
    <property type="entry name" value="CBS_dom"/>
</dbReference>
<evidence type="ECO:0000259" key="2">
    <source>
        <dbReference type="PROSITE" id="PS51371"/>
    </source>
</evidence>
<dbReference type="EMBL" id="DUFG01000021">
    <property type="protein sequence ID" value="HIH08636.1"/>
    <property type="molecule type" value="Genomic_DNA"/>
</dbReference>
<feature type="domain" description="CBS" evidence="2">
    <location>
        <begin position="1"/>
        <end position="60"/>
    </location>
</feature>
<gene>
    <name evidence="3" type="ORF">HA237_04670</name>
</gene>